<dbReference type="EMBL" id="WHVL01000002">
    <property type="protein sequence ID" value="MCB8888783.1"/>
    <property type="molecule type" value="Genomic_DNA"/>
</dbReference>
<keyword evidence="1" id="KW-0443">Lipid metabolism</keyword>
<accession>A0ABS8DR33</accession>
<dbReference type="RefSeq" id="WP_227389446.1">
    <property type="nucleotide sequence ID" value="NZ_JBHSCJ010000010.1"/>
</dbReference>
<protein>
    <recommendedName>
        <fullName evidence="1">Phosphatidylglycerophosphatase A</fullName>
        <ecNumber evidence="1">3.1.3.27</ecNumber>
    </recommendedName>
    <alternativeName>
        <fullName evidence="1">Phosphatidylglycerolphosphate phosphatase A</fullName>
    </alternativeName>
</protein>
<keyword evidence="1" id="KW-0442">Lipid degradation</keyword>
<dbReference type="PANTHER" id="PTHR36305">
    <property type="entry name" value="PHOSPHATIDYLGLYCEROPHOSPHATASE A"/>
    <property type="match status" value="1"/>
</dbReference>
<evidence type="ECO:0000313" key="5">
    <source>
        <dbReference type="Proteomes" id="UP001319882"/>
    </source>
</evidence>
<feature type="transmembrane region" description="Helical" evidence="2">
    <location>
        <begin position="85"/>
        <end position="109"/>
    </location>
</feature>
<proteinExistence type="predicted"/>
<organism evidence="4 5">
    <name type="scientific">Vreelandella malpeensis</name>
    <dbReference type="NCBI Taxonomy" id="1172368"/>
    <lineage>
        <taxon>Bacteria</taxon>
        <taxon>Pseudomonadati</taxon>
        <taxon>Pseudomonadota</taxon>
        <taxon>Gammaproteobacteria</taxon>
        <taxon>Oceanospirillales</taxon>
        <taxon>Halomonadaceae</taxon>
        <taxon>Vreelandella</taxon>
    </lineage>
</organism>
<keyword evidence="1 2" id="KW-0812">Transmembrane</keyword>
<keyword evidence="1" id="KW-1208">Phospholipid metabolism</keyword>
<comment type="subcellular location">
    <subcellularLocation>
        <location evidence="1">Cell inner membrane</location>
        <topology evidence="1">Multi-pass membrane protein</topology>
    </subcellularLocation>
</comment>
<dbReference type="PANTHER" id="PTHR36305:SF1">
    <property type="entry name" value="PHOSPHATIDYLGLYCEROPHOSPHATASE A"/>
    <property type="match status" value="1"/>
</dbReference>
<keyword evidence="1" id="KW-0460">Magnesium</keyword>
<keyword evidence="1" id="KW-1003">Cell membrane</keyword>
<evidence type="ECO:0000256" key="1">
    <source>
        <dbReference type="PIRNR" id="PIRNR006162"/>
    </source>
</evidence>
<comment type="catalytic activity">
    <reaction evidence="1">
        <text>a 1,2-diacyl-sn-glycero-3-phospho-(1'-sn-glycero-3'-phosphate) + H2O = a 1,2-diacyl-sn-glycero-3-phospho-(1'-sn-glycerol) + phosphate</text>
        <dbReference type="Rhea" id="RHEA:33751"/>
        <dbReference type="ChEBI" id="CHEBI:15377"/>
        <dbReference type="ChEBI" id="CHEBI:43474"/>
        <dbReference type="ChEBI" id="CHEBI:60110"/>
        <dbReference type="ChEBI" id="CHEBI:64716"/>
        <dbReference type="EC" id="3.1.3.27"/>
    </reaction>
</comment>
<feature type="transmembrane region" description="Helical" evidence="2">
    <location>
        <begin position="129"/>
        <end position="150"/>
    </location>
</feature>
<feature type="transmembrane region" description="Helical" evidence="2">
    <location>
        <begin position="7"/>
        <end position="38"/>
    </location>
</feature>
<dbReference type="InterPro" id="IPR007686">
    <property type="entry name" value="YutG/PgpA"/>
</dbReference>
<evidence type="ECO:0000256" key="2">
    <source>
        <dbReference type="SAM" id="Phobius"/>
    </source>
</evidence>
<dbReference type="Pfam" id="PF04608">
    <property type="entry name" value="PgpA"/>
    <property type="match status" value="1"/>
</dbReference>
<feature type="domain" description="YutG/PgpA" evidence="3">
    <location>
        <begin position="8"/>
        <end position="147"/>
    </location>
</feature>
<reference evidence="4 5" key="1">
    <citation type="journal article" date="2021" name="Sci. Rep.">
        <title>Genome analysis of a halophilic bacterium Halomonas malpeensis YU-PRIM-29(T) reveals its exopolysaccharide and pigment producing capabilities.</title>
        <authorList>
            <person name="Athmika"/>
            <person name="Ghate S.D."/>
            <person name="Arun A.B."/>
            <person name="Rao S.S."/>
            <person name="Kumar S.T.A."/>
            <person name="Kandiyil M.K."/>
            <person name="Saptami K."/>
            <person name="Rekha P.D."/>
        </authorList>
    </citation>
    <scope>NUCLEOTIDE SEQUENCE [LARGE SCALE GENOMIC DNA]</scope>
    <source>
        <strain evidence="5">prim 29</strain>
    </source>
</reference>
<keyword evidence="2" id="KW-1133">Transmembrane helix</keyword>
<gene>
    <name evidence="4" type="ORF">GEV37_06595</name>
</gene>
<feature type="transmembrane region" description="Helical" evidence="2">
    <location>
        <begin position="44"/>
        <end position="64"/>
    </location>
</feature>
<keyword evidence="1" id="KW-0595">Phospholipid degradation</keyword>
<dbReference type="InterPro" id="IPR026037">
    <property type="entry name" value="PgpA"/>
</dbReference>
<keyword evidence="5" id="KW-1185">Reference proteome</keyword>
<keyword evidence="1 2" id="KW-0472">Membrane</keyword>
<dbReference type="CDD" id="cd06971">
    <property type="entry name" value="PgpA"/>
    <property type="match status" value="1"/>
</dbReference>
<keyword evidence="1" id="KW-0378">Hydrolase</keyword>
<comment type="pathway">
    <text evidence="1">Phospholipid metabolism; phosphatidylglycerol biosynthesis; phosphatidylglycerol from CDP-diacylglycerol: step 2/2.</text>
</comment>
<comment type="cofactor">
    <cofactor evidence="1">
        <name>Mg(2+)</name>
        <dbReference type="ChEBI" id="CHEBI:18420"/>
    </cofactor>
</comment>
<evidence type="ECO:0000313" key="4">
    <source>
        <dbReference type="EMBL" id="MCB8888783.1"/>
    </source>
</evidence>
<dbReference type="Proteomes" id="UP001319882">
    <property type="component" value="Unassembled WGS sequence"/>
</dbReference>
<dbReference type="InterPro" id="IPR036681">
    <property type="entry name" value="PgpA-like_sf"/>
</dbReference>
<dbReference type="SUPFAM" id="SSF101307">
    <property type="entry name" value="YutG-like"/>
    <property type="match status" value="1"/>
</dbReference>
<evidence type="ECO:0000259" key="3">
    <source>
        <dbReference type="Pfam" id="PF04608"/>
    </source>
</evidence>
<dbReference type="EC" id="3.1.3.27" evidence="1"/>
<comment type="caution">
    <text evidence="4">The sequence shown here is derived from an EMBL/GenBank/DDBJ whole genome shotgun (WGS) entry which is preliminary data.</text>
</comment>
<comment type="function">
    <text evidence="1">Lipid phosphatase which dephosphorylates phosphatidylglycerophosphate (PGP) to phosphatidylglycerol (PG).</text>
</comment>
<dbReference type="PIRSF" id="PIRSF006162">
    <property type="entry name" value="PgpA"/>
    <property type="match status" value="1"/>
</dbReference>
<keyword evidence="1" id="KW-0997">Cell inner membrane</keyword>
<keyword evidence="1" id="KW-0479">Metal-binding</keyword>
<name>A0ABS8DR33_9GAMM</name>
<sequence>MLETLNLVLASGLGLGFVPFAPGTAGTLLGVALAWWLLGLRLGHQLTISAALLCLGVLVCHLAARYHGGIDHSSIVFDEIVAFPLAVMGLAAARTLWAMAAAFVVYRLFDALKPPPVNLAEFAPGGLGVVLDDVIAALLTWLVMAALLSLRHLVFHKAA</sequence>